<evidence type="ECO:0000256" key="2">
    <source>
        <dbReference type="ARBA" id="ARBA00023015"/>
    </source>
</evidence>
<organism evidence="6 7">
    <name type="scientific">Georgenia soli</name>
    <dbReference type="NCBI Taxonomy" id="638953"/>
    <lineage>
        <taxon>Bacteria</taxon>
        <taxon>Bacillati</taxon>
        <taxon>Actinomycetota</taxon>
        <taxon>Actinomycetes</taxon>
        <taxon>Micrococcales</taxon>
        <taxon>Bogoriellaceae</taxon>
        <taxon>Georgenia</taxon>
    </lineage>
</organism>
<dbReference type="PROSITE" id="PS00552">
    <property type="entry name" value="HTH_MERR_1"/>
    <property type="match status" value="1"/>
</dbReference>
<dbReference type="PANTHER" id="PTHR30204:SF69">
    <property type="entry name" value="MERR-FAMILY TRANSCRIPTIONAL REGULATOR"/>
    <property type="match status" value="1"/>
</dbReference>
<dbReference type="Proteomes" id="UP000222106">
    <property type="component" value="Unassembled WGS sequence"/>
</dbReference>
<sequence>MMQIGKFADRSGVSIHTLRHYDEVGLLRPSGRSEGGFRLYTEEDLERFLVIRRMKPLGFSLEEMRQVLEVVDALPGATDSQRDQLHARLDGFIEAARTRRAKVLEQVAMADELIGLLEDQRLA</sequence>
<evidence type="ECO:0000256" key="3">
    <source>
        <dbReference type="ARBA" id="ARBA00023125"/>
    </source>
</evidence>
<evidence type="ECO:0000313" key="6">
    <source>
        <dbReference type="EMBL" id="PFG39731.1"/>
    </source>
</evidence>
<accession>A0A2A9EMH8</accession>
<evidence type="ECO:0000256" key="4">
    <source>
        <dbReference type="ARBA" id="ARBA00023163"/>
    </source>
</evidence>
<gene>
    <name evidence="6" type="ORF">ATJ97_2244</name>
</gene>
<dbReference type="SMART" id="SM00422">
    <property type="entry name" value="HTH_MERR"/>
    <property type="match status" value="1"/>
</dbReference>
<keyword evidence="7" id="KW-1185">Reference proteome</keyword>
<keyword evidence="3 6" id="KW-0238">DNA-binding</keyword>
<name>A0A2A9EMH8_9MICO</name>
<dbReference type="SUPFAM" id="SSF46955">
    <property type="entry name" value="Putative DNA-binding domain"/>
    <property type="match status" value="1"/>
</dbReference>
<dbReference type="InterPro" id="IPR009061">
    <property type="entry name" value="DNA-bd_dom_put_sf"/>
</dbReference>
<dbReference type="PANTHER" id="PTHR30204">
    <property type="entry name" value="REDOX-CYCLING DRUG-SENSING TRANSCRIPTIONAL ACTIVATOR SOXR"/>
    <property type="match status" value="1"/>
</dbReference>
<feature type="domain" description="HTH merR-type" evidence="5">
    <location>
        <begin position="1"/>
        <end position="70"/>
    </location>
</feature>
<keyword evidence="4" id="KW-0804">Transcription</keyword>
<keyword evidence="1" id="KW-0678">Repressor</keyword>
<dbReference type="GO" id="GO:0003700">
    <property type="term" value="F:DNA-binding transcription factor activity"/>
    <property type="evidence" value="ECO:0007669"/>
    <property type="project" value="InterPro"/>
</dbReference>
<proteinExistence type="predicted"/>
<dbReference type="EMBL" id="PDJI01000004">
    <property type="protein sequence ID" value="PFG39731.1"/>
    <property type="molecule type" value="Genomic_DNA"/>
</dbReference>
<dbReference type="InterPro" id="IPR000551">
    <property type="entry name" value="MerR-type_HTH_dom"/>
</dbReference>
<protein>
    <submittedName>
        <fullName evidence="6">DNA-binding transcriptional MerR regulator</fullName>
    </submittedName>
</protein>
<dbReference type="GO" id="GO:0003677">
    <property type="term" value="F:DNA binding"/>
    <property type="evidence" value="ECO:0007669"/>
    <property type="project" value="UniProtKB-KW"/>
</dbReference>
<reference evidence="6 7" key="1">
    <citation type="submission" date="2017-10" db="EMBL/GenBank/DDBJ databases">
        <title>Sequencing the genomes of 1000 actinobacteria strains.</title>
        <authorList>
            <person name="Klenk H.-P."/>
        </authorList>
    </citation>
    <scope>NUCLEOTIDE SEQUENCE [LARGE SCALE GENOMIC DNA]</scope>
    <source>
        <strain evidence="6 7">DSM 21838</strain>
    </source>
</reference>
<dbReference type="InterPro" id="IPR047057">
    <property type="entry name" value="MerR_fam"/>
</dbReference>
<dbReference type="Gene3D" id="1.10.1660.10">
    <property type="match status" value="1"/>
</dbReference>
<dbReference type="AlphaFoldDB" id="A0A2A9EMH8"/>
<keyword evidence="2" id="KW-0805">Transcription regulation</keyword>
<comment type="caution">
    <text evidence="6">The sequence shown here is derived from an EMBL/GenBank/DDBJ whole genome shotgun (WGS) entry which is preliminary data.</text>
</comment>
<dbReference type="Pfam" id="PF13411">
    <property type="entry name" value="MerR_1"/>
    <property type="match status" value="1"/>
</dbReference>
<evidence type="ECO:0000313" key="7">
    <source>
        <dbReference type="Proteomes" id="UP000222106"/>
    </source>
</evidence>
<evidence type="ECO:0000259" key="5">
    <source>
        <dbReference type="PROSITE" id="PS50937"/>
    </source>
</evidence>
<evidence type="ECO:0000256" key="1">
    <source>
        <dbReference type="ARBA" id="ARBA00022491"/>
    </source>
</evidence>
<dbReference type="PRINTS" id="PR00040">
    <property type="entry name" value="HTHMERR"/>
</dbReference>
<dbReference type="PROSITE" id="PS50937">
    <property type="entry name" value="HTH_MERR_2"/>
    <property type="match status" value="1"/>
</dbReference>